<dbReference type="Proteomes" id="UP000094455">
    <property type="component" value="Unassembled WGS sequence"/>
</dbReference>
<evidence type="ECO:0000256" key="2">
    <source>
        <dbReference type="SAM" id="Phobius"/>
    </source>
</evidence>
<feature type="transmembrane region" description="Helical" evidence="2">
    <location>
        <begin position="99"/>
        <end position="118"/>
    </location>
</feature>
<dbReference type="GeneID" id="30180486"/>
<keyword evidence="2" id="KW-0812">Transmembrane</keyword>
<dbReference type="AlphaFoldDB" id="A0A1E3NTI9"/>
<sequence>MSAHKYLTPEPVRYDPAIDPNNMSQYAPKDYRAVPVYEKVCNTHGATGDRKQEAMLPKYFEAIGDIESLGPAPPYKQECDSEGTQTAGRRVKNTRLINALHFSVYILVVVLIQAGFIWKAVESRSTTTTIQ</sequence>
<proteinExistence type="predicted"/>
<keyword evidence="4" id="KW-1185">Reference proteome</keyword>
<dbReference type="OrthoDB" id="3988723at2759"/>
<dbReference type="EMBL" id="KV454001">
    <property type="protein sequence ID" value="ODQ49465.1"/>
    <property type="molecule type" value="Genomic_DNA"/>
</dbReference>
<name>A0A1E3NTI9_9ASCO</name>
<keyword evidence="2" id="KW-0472">Membrane</keyword>
<protein>
    <submittedName>
        <fullName evidence="3">Uncharacterized protein</fullName>
    </submittedName>
</protein>
<evidence type="ECO:0000313" key="4">
    <source>
        <dbReference type="Proteomes" id="UP000094455"/>
    </source>
</evidence>
<organism evidence="3 4">
    <name type="scientific">Pichia membranifaciens NRRL Y-2026</name>
    <dbReference type="NCBI Taxonomy" id="763406"/>
    <lineage>
        <taxon>Eukaryota</taxon>
        <taxon>Fungi</taxon>
        <taxon>Dikarya</taxon>
        <taxon>Ascomycota</taxon>
        <taxon>Saccharomycotina</taxon>
        <taxon>Pichiomycetes</taxon>
        <taxon>Pichiales</taxon>
        <taxon>Pichiaceae</taxon>
        <taxon>Pichia</taxon>
    </lineage>
</organism>
<keyword evidence="2" id="KW-1133">Transmembrane helix</keyword>
<dbReference type="RefSeq" id="XP_019020578.1">
    <property type="nucleotide sequence ID" value="XM_019163799.1"/>
</dbReference>
<gene>
    <name evidence="3" type="ORF">PICMEDRAFT_71008</name>
</gene>
<evidence type="ECO:0000313" key="3">
    <source>
        <dbReference type="EMBL" id="ODQ49465.1"/>
    </source>
</evidence>
<accession>A0A1E3NTI9</accession>
<evidence type="ECO:0000256" key="1">
    <source>
        <dbReference type="SAM" id="MobiDB-lite"/>
    </source>
</evidence>
<reference evidence="3 4" key="1">
    <citation type="journal article" date="2016" name="Proc. Natl. Acad. Sci. U.S.A.">
        <title>Comparative genomics of biotechnologically important yeasts.</title>
        <authorList>
            <person name="Riley R."/>
            <person name="Haridas S."/>
            <person name="Wolfe K.H."/>
            <person name="Lopes M.R."/>
            <person name="Hittinger C.T."/>
            <person name="Goeker M."/>
            <person name="Salamov A.A."/>
            <person name="Wisecaver J.H."/>
            <person name="Long T.M."/>
            <person name="Calvey C.H."/>
            <person name="Aerts A.L."/>
            <person name="Barry K.W."/>
            <person name="Choi C."/>
            <person name="Clum A."/>
            <person name="Coughlan A.Y."/>
            <person name="Deshpande S."/>
            <person name="Douglass A.P."/>
            <person name="Hanson S.J."/>
            <person name="Klenk H.-P."/>
            <person name="LaButti K.M."/>
            <person name="Lapidus A."/>
            <person name="Lindquist E.A."/>
            <person name="Lipzen A.M."/>
            <person name="Meier-Kolthoff J.P."/>
            <person name="Ohm R.A."/>
            <person name="Otillar R.P."/>
            <person name="Pangilinan J.L."/>
            <person name="Peng Y."/>
            <person name="Rokas A."/>
            <person name="Rosa C.A."/>
            <person name="Scheuner C."/>
            <person name="Sibirny A.A."/>
            <person name="Slot J.C."/>
            <person name="Stielow J.B."/>
            <person name="Sun H."/>
            <person name="Kurtzman C.P."/>
            <person name="Blackwell M."/>
            <person name="Grigoriev I.V."/>
            <person name="Jeffries T.W."/>
        </authorList>
    </citation>
    <scope>NUCLEOTIDE SEQUENCE [LARGE SCALE GENOMIC DNA]</scope>
    <source>
        <strain evidence="3 4">NRRL Y-2026</strain>
    </source>
</reference>
<feature type="region of interest" description="Disordered" evidence="1">
    <location>
        <begin position="1"/>
        <end position="20"/>
    </location>
</feature>